<feature type="non-terminal residue" evidence="1">
    <location>
        <position position="75"/>
    </location>
</feature>
<dbReference type="Proteomes" id="UP000252139">
    <property type="component" value="Unassembled WGS sequence"/>
</dbReference>
<evidence type="ECO:0000313" key="2">
    <source>
        <dbReference type="Proteomes" id="UP000252139"/>
    </source>
</evidence>
<evidence type="ECO:0000313" key="1">
    <source>
        <dbReference type="EMBL" id="RCH84636.1"/>
    </source>
</evidence>
<dbReference type="OrthoDB" id="2288259at2759"/>
<comment type="caution">
    <text evidence="1">The sequence shown here is derived from an EMBL/GenBank/DDBJ whole genome shotgun (WGS) entry which is preliminary data.</text>
</comment>
<keyword evidence="2" id="KW-1185">Reference proteome</keyword>
<gene>
    <name evidence="1" type="ORF">CU097_003490</name>
</gene>
<protein>
    <submittedName>
        <fullName evidence="1">Uncharacterized protein</fullName>
    </submittedName>
</protein>
<sequence>MNITREQAICMFFSEEYNEENVARLSKKIADFDSFDVCYETDPRRPIPLSLARIHSKSSIFKMYRSSSDQAMCDE</sequence>
<organism evidence="1 2">
    <name type="scientific">Rhizopus azygosporus</name>
    <name type="common">Rhizopus microsporus var. azygosporus</name>
    <dbReference type="NCBI Taxonomy" id="86630"/>
    <lineage>
        <taxon>Eukaryota</taxon>
        <taxon>Fungi</taxon>
        <taxon>Fungi incertae sedis</taxon>
        <taxon>Mucoromycota</taxon>
        <taxon>Mucoromycotina</taxon>
        <taxon>Mucoromycetes</taxon>
        <taxon>Mucorales</taxon>
        <taxon>Mucorineae</taxon>
        <taxon>Rhizopodaceae</taxon>
        <taxon>Rhizopus</taxon>
    </lineage>
</organism>
<name>A0A367J3Z7_RHIAZ</name>
<reference evidence="1 2" key="1">
    <citation type="journal article" date="2018" name="G3 (Bethesda)">
        <title>Phylogenetic and Phylogenomic Definition of Rhizopus Species.</title>
        <authorList>
            <person name="Gryganskyi A.P."/>
            <person name="Golan J."/>
            <person name="Dolatabadi S."/>
            <person name="Mondo S."/>
            <person name="Robb S."/>
            <person name="Idnurm A."/>
            <person name="Muszewska A."/>
            <person name="Steczkiewicz K."/>
            <person name="Masonjones S."/>
            <person name="Liao H.L."/>
            <person name="Gajdeczka M.T."/>
            <person name="Anike F."/>
            <person name="Vuek A."/>
            <person name="Anishchenko I.M."/>
            <person name="Voigt K."/>
            <person name="de Hoog G.S."/>
            <person name="Smith M.E."/>
            <person name="Heitman J."/>
            <person name="Vilgalys R."/>
            <person name="Stajich J.E."/>
        </authorList>
    </citation>
    <scope>NUCLEOTIDE SEQUENCE [LARGE SCALE GENOMIC DNA]</scope>
    <source>
        <strain evidence="1 2">CBS 357.93</strain>
    </source>
</reference>
<dbReference type="AlphaFoldDB" id="A0A367J3Z7"/>
<dbReference type="EMBL" id="PJQL01002310">
    <property type="protein sequence ID" value="RCH84636.1"/>
    <property type="molecule type" value="Genomic_DNA"/>
</dbReference>
<proteinExistence type="predicted"/>
<accession>A0A367J3Z7</accession>